<dbReference type="InterPro" id="IPR027266">
    <property type="entry name" value="TrmE/GcvT-like"/>
</dbReference>
<dbReference type="Gene3D" id="3.40.50.300">
    <property type="entry name" value="P-loop containing nucleotide triphosphate hydrolases"/>
    <property type="match status" value="1"/>
</dbReference>
<comment type="function">
    <text evidence="7">Exhibits a very high intrinsic GTPase hydrolysis rate. Involved in the addition of a carboxymethylaminomethyl (cmnm) group at the wobble position (U34) of certain tRNAs, forming tRNA-cmnm(5)s(2)U34.</text>
</comment>
<proteinExistence type="inferred from homology"/>
<dbReference type="InterPro" id="IPR027368">
    <property type="entry name" value="MnmE_dom2"/>
</dbReference>
<feature type="binding site" evidence="7">
    <location>
        <begin position="223"/>
        <end position="228"/>
    </location>
    <ligand>
        <name>GTP</name>
        <dbReference type="ChEBI" id="CHEBI:37565"/>
    </ligand>
</feature>
<keyword evidence="7" id="KW-0963">Cytoplasm</keyword>
<dbReference type="CDD" id="cd04164">
    <property type="entry name" value="trmE"/>
    <property type="match status" value="1"/>
</dbReference>
<dbReference type="GO" id="GO:0030488">
    <property type="term" value="P:tRNA methylation"/>
    <property type="evidence" value="ECO:0007669"/>
    <property type="project" value="TreeGrafter"/>
</dbReference>
<evidence type="ECO:0000256" key="3">
    <source>
        <dbReference type="ARBA" id="ARBA00022741"/>
    </source>
</evidence>
<dbReference type="Proteomes" id="UP000186684">
    <property type="component" value="Unassembled WGS sequence"/>
</dbReference>
<dbReference type="SUPFAM" id="SSF116878">
    <property type="entry name" value="TrmE connector domain"/>
    <property type="match status" value="1"/>
</dbReference>
<feature type="binding site" evidence="7">
    <location>
        <position position="223"/>
    </location>
    <ligand>
        <name>K(+)</name>
        <dbReference type="ChEBI" id="CHEBI:29103"/>
    </ligand>
</feature>
<dbReference type="PANTHER" id="PTHR42714">
    <property type="entry name" value="TRNA MODIFICATION GTPASE GTPBP3"/>
    <property type="match status" value="1"/>
</dbReference>
<gene>
    <name evidence="7" type="primary">mnmE</name>
    <name evidence="7" type="synonym">trmE</name>
    <name evidence="9" type="ORF">SAMN05421759_101126</name>
</gene>
<feature type="binding site" evidence="7">
    <location>
        <begin position="242"/>
        <end position="248"/>
    </location>
    <ligand>
        <name>GTP</name>
        <dbReference type="ChEBI" id="CHEBI:37565"/>
    </ligand>
</feature>
<dbReference type="EC" id="3.6.-.-" evidence="7"/>
<organism evidence="9 10">
    <name type="scientific">Roseivivax lentus</name>
    <dbReference type="NCBI Taxonomy" id="633194"/>
    <lineage>
        <taxon>Bacteria</taxon>
        <taxon>Pseudomonadati</taxon>
        <taxon>Pseudomonadota</taxon>
        <taxon>Alphaproteobacteria</taxon>
        <taxon>Rhodobacterales</taxon>
        <taxon>Roseobacteraceae</taxon>
        <taxon>Roseivivax</taxon>
    </lineage>
</organism>
<keyword evidence="10" id="KW-1185">Reference proteome</keyword>
<feature type="binding site" evidence="7">
    <location>
        <position position="248"/>
    </location>
    <ligand>
        <name>Mg(2+)</name>
        <dbReference type="ChEBI" id="CHEBI:18420"/>
    </ligand>
</feature>
<keyword evidence="3 7" id="KW-0547">Nucleotide-binding</keyword>
<comment type="subcellular location">
    <subcellularLocation>
        <location evidence="7">Cytoplasm</location>
    </subcellularLocation>
</comment>
<dbReference type="InterPro" id="IPR027417">
    <property type="entry name" value="P-loop_NTPase"/>
</dbReference>
<dbReference type="STRING" id="633194.SAMN05421759_101126"/>
<keyword evidence="5 7" id="KW-0630">Potassium</keyword>
<dbReference type="GO" id="GO:0005525">
    <property type="term" value="F:GTP binding"/>
    <property type="evidence" value="ECO:0007669"/>
    <property type="project" value="UniProtKB-UniRule"/>
</dbReference>
<comment type="subunit">
    <text evidence="7">Homodimer. Heterotetramer of two MnmE and two MnmG subunits.</text>
</comment>
<dbReference type="InterPro" id="IPR018948">
    <property type="entry name" value="GTP-bd_TrmE_N"/>
</dbReference>
<dbReference type="AlphaFoldDB" id="A0A1N7JP45"/>
<dbReference type="PANTHER" id="PTHR42714:SF2">
    <property type="entry name" value="TRNA MODIFICATION GTPASE GTPBP3, MITOCHONDRIAL"/>
    <property type="match status" value="1"/>
</dbReference>
<dbReference type="InterPro" id="IPR006073">
    <property type="entry name" value="GTP-bd"/>
</dbReference>
<dbReference type="Gene3D" id="3.30.1360.120">
    <property type="entry name" value="Probable tRNA modification gtpase trme, domain 1"/>
    <property type="match status" value="1"/>
</dbReference>
<dbReference type="NCBIfam" id="NF003661">
    <property type="entry name" value="PRK05291.1-3"/>
    <property type="match status" value="1"/>
</dbReference>
<dbReference type="InterPro" id="IPR004520">
    <property type="entry name" value="GTPase_MnmE"/>
</dbReference>
<comment type="similarity">
    <text evidence="1 7">Belongs to the TRAFAC class TrmE-Era-EngA-EngB-Septin-like GTPase superfamily. TrmE GTPase family.</text>
</comment>
<dbReference type="Pfam" id="PF10396">
    <property type="entry name" value="TrmE_N"/>
    <property type="match status" value="1"/>
</dbReference>
<dbReference type="GO" id="GO:0003924">
    <property type="term" value="F:GTPase activity"/>
    <property type="evidence" value="ECO:0007669"/>
    <property type="project" value="UniProtKB-UniRule"/>
</dbReference>
<feature type="domain" description="TrmE-type G" evidence="8">
    <location>
        <begin position="213"/>
        <end position="350"/>
    </location>
</feature>
<feature type="binding site" evidence="7">
    <location>
        <position position="244"/>
    </location>
    <ligand>
        <name>K(+)</name>
        <dbReference type="ChEBI" id="CHEBI:29103"/>
    </ligand>
</feature>
<dbReference type="GO" id="GO:0005737">
    <property type="term" value="C:cytoplasm"/>
    <property type="evidence" value="ECO:0007669"/>
    <property type="project" value="UniProtKB-SubCell"/>
</dbReference>
<feature type="binding site" evidence="7">
    <location>
        <position position="427"/>
    </location>
    <ligand>
        <name>(6S)-5-formyl-5,6,7,8-tetrahydrofolate</name>
        <dbReference type="ChEBI" id="CHEBI:57457"/>
    </ligand>
</feature>
<reference evidence="10" key="1">
    <citation type="submission" date="2017-01" db="EMBL/GenBank/DDBJ databases">
        <authorList>
            <person name="Varghese N."/>
            <person name="Submissions S."/>
        </authorList>
    </citation>
    <scope>NUCLEOTIDE SEQUENCE [LARGE SCALE GENOMIC DNA]</scope>
    <source>
        <strain evidence="10">DSM 29430</strain>
    </source>
</reference>
<evidence type="ECO:0000256" key="2">
    <source>
        <dbReference type="ARBA" id="ARBA00022694"/>
    </source>
</evidence>
<evidence type="ECO:0000313" key="9">
    <source>
        <dbReference type="EMBL" id="SIS51108.1"/>
    </source>
</evidence>
<keyword evidence="6 7" id="KW-0342">GTP-binding</keyword>
<feature type="binding site" evidence="7">
    <location>
        <position position="247"/>
    </location>
    <ligand>
        <name>K(+)</name>
        <dbReference type="ChEBI" id="CHEBI:29103"/>
    </ligand>
</feature>
<evidence type="ECO:0000256" key="7">
    <source>
        <dbReference type="HAMAP-Rule" id="MF_00379"/>
    </source>
</evidence>
<evidence type="ECO:0000256" key="5">
    <source>
        <dbReference type="ARBA" id="ARBA00022958"/>
    </source>
</evidence>
<dbReference type="SUPFAM" id="SSF52540">
    <property type="entry name" value="P-loop containing nucleoside triphosphate hydrolases"/>
    <property type="match status" value="1"/>
</dbReference>
<dbReference type="GO" id="GO:0002098">
    <property type="term" value="P:tRNA wobble uridine modification"/>
    <property type="evidence" value="ECO:0007669"/>
    <property type="project" value="TreeGrafter"/>
</dbReference>
<dbReference type="InterPro" id="IPR025867">
    <property type="entry name" value="MnmE_helical"/>
</dbReference>
<feature type="binding site" evidence="7">
    <location>
        <position position="77"/>
    </location>
    <ligand>
        <name>(6S)-5-formyl-5,6,7,8-tetrahydrofolate</name>
        <dbReference type="ChEBI" id="CHEBI:57457"/>
    </ligand>
</feature>
<name>A0A1N7JP45_9RHOB</name>
<evidence type="ECO:0000256" key="6">
    <source>
        <dbReference type="ARBA" id="ARBA00023134"/>
    </source>
</evidence>
<comment type="cofactor">
    <cofactor evidence="7">
        <name>K(+)</name>
        <dbReference type="ChEBI" id="CHEBI:29103"/>
    </cofactor>
    <text evidence="7">Binds 1 potassium ion per subunit.</text>
</comment>
<evidence type="ECO:0000256" key="4">
    <source>
        <dbReference type="ARBA" id="ARBA00022801"/>
    </source>
</evidence>
<feature type="binding site" evidence="7">
    <location>
        <begin position="267"/>
        <end position="270"/>
    </location>
    <ligand>
        <name>GTP</name>
        <dbReference type="ChEBI" id="CHEBI:37565"/>
    </ligand>
</feature>
<dbReference type="InterPro" id="IPR005225">
    <property type="entry name" value="Small_GTP-bd"/>
</dbReference>
<dbReference type="NCBIfam" id="TIGR00231">
    <property type="entry name" value="small_GTP"/>
    <property type="match status" value="1"/>
</dbReference>
<evidence type="ECO:0000259" key="8">
    <source>
        <dbReference type="PROSITE" id="PS51709"/>
    </source>
</evidence>
<dbReference type="HAMAP" id="MF_00379">
    <property type="entry name" value="GTPase_MnmE"/>
    <property type="match status" value="1"/>
</dbReference>
<dbReference type="Pfam" id="PF01926">
    <property type="entry name" value="MMR_HSR1"/>
    <property type="match status" value="1"/>
</dbReference>
<dbReference type="InterPro" id="IPR031168">
    <property type="entry name" value="G_TrmE"/>
</dbReference>
<keyword evidence="2 7" id="KW-0819">tRNA processing</keyword>
<feature type="binding site" evidence="7">
    <location>
        <position position="20"/>
    </location>
    <ligand>
        <name>(6S)-5-formyl-5,6,7,8-tetrahydrofolate</name>
        <dbReference type="ChEBI" id="CHEBI:57457"/>
    </ligand>
</feature>
<dbReference type="PROSITE" id="PS51709">
    <property type="entry name" value="G_TRME"/>
    <property type="match status" value="1"/>
</dbReference>
<feature type="binding site" evidence="7">
    <location>
        <position position="117"/>
    </location>
    <ligand>
        <name>(6S)-5-formyl-5,6,7,8-tetrahydrofolate</name>
        <dbReference type="ChEBI" id="CHEBI:57457"/>
    </ligand>
</feature>
<dbReference type="SUPFAM" id="SSF103025">
    <property type="entry name" value="Folate-binding domain"/>
    <property type="match status" value="1"/>
</dbReference>
<keyword evidence="7" id="KW-0479">Metal-binding</keyword>
<accession>A0A1N7JP45</accession>
<evidence type="ECO:0000256" key="1">
    <source>
        <dbReference type="ARBA" id="ARBA00011043"/>
    </source>
</evidence>
<dbReference type="Pfam" id="PF12631">
    <property type="entry name" value="MnmE_helical"/>
    <property type="match status" value="1"/>
</dbReference>
<keyword evidence="7" id="KW-0460">Magnesium</keyword>
<dbReference type="CDD" id="cd14858">
    <property type="entry name" value="TrmE_N"/>
    <property type="match status" value="1"/>
</dbReference>
<dbReference type="Gene3D" id="1.20.120.430">
    <property type="entry name" value="tRNA modification GTPase MnmE domain 2"/>
    <property type="match status" value="1"/>
</dbReference>
<dbReference type="OrthoDB" id="9805918at2"/>
<feature type="binding site" evidence="7">
    <location>
        <position position="242"/>
    </location>
    <ligand>
        <name>K(+)</name>
        <dbReference type="ChEBI" id="CHEBI:29103"/>
    </ligand>
</feature>
<evidence type="ECO:0000313" key="10">
    <source>
        <dbReference type="Proteomes" id="UP000186684"/>
    </source>
</evidence>
<feature type="binding site" evidence="7">
    <location>
        <position position="227"/>
    </location>
    <ligand>
        <name>Mg(2+)</name>
        <dbReference type="ChEBI" id="CHEBI:18420"/>
    </ligand>
</feature>
<dbReference type="EMBL" id="FTOQ01000001">
    <property type="protein sequence ID" value="SIS51108.1"/>
    <property type="molecule type" value="Genomic_DNA"/>
</dbReference>
<keyword evidence="4 7" id="KW-0378">Hydrolase</keyword>
<dbReference type="RefSeq" id="WP_076443970.1">
    <property type="nucleotide sequence ID" value="NZ_FTOQ01000001.1"/>
</dbReference>
<protein>
    <recommendedName>
        <fullName evidence="7">tRNA modification GTPase MnmE</fullName>
        <ecNumber evidence="7">3.6.-.-</ecNumber>
    </recommendedName>
</protein>
<sequence>METIFALATAEGKAGVSVIRISGPAAFDAGRRLAGTLPEPRVAGLRRLHDAQGGHLDEALVLVFPEGRSFTGEAVVELHLHGSISVVRAVLDALGDMPGLRLAEPGEFTRRALENGRLDLAQVEALSDLIDAETEGQRQQALRVFSGALGKKVATWRTALIRAASLLEAVIDFADEEVPEDVSEEVSALLGEVRRGIDAEVAGIAAAERVRLGFEVAIVGAPNVGKSTLLNALAGRDAAITSEVAGTTRDVIEVRMDLAGLAVTLIDTAGLRETEDHVESLGIARARERAEQADLRIFLRFDDDPLELDPRADDLVYWTKADVSGRANAISALSGVGLDRVVTEVTEVLRSRAGTAGLATRERHRSAMRLAMEHLQVAFEIAGQGAETYDLAAEEIRIAIRRLEALIGHIDVENVLDEIFANFCLGK</sequence>
<dbReference type="GO" id="GO:0046872">
    <property type="term" value="F:metal ion binding"/>
    <property type="evidence" value="ECO:0007669"/>
    <property type="project" value="UniProtKB-KW"/>
</dbReference>
<dbReference type="FunFam" id="3.30.1360.120:FF:000007">
    <property type="entry name" value="tRNA modification GTPase GTPBP3, mitochondrial"/>
    <property type="match status" value="1"/>
</dbReference>
<comment type="caution">
    <text evidence="7">Lacks conserved residue(s) required for the propagation of feature annotation.</text>
</comment>